<organism evidence="2 3">
    <name type="scientific">Candidatus Kaiserbacteria bacterium CG_4_9_14_0_2_um_filter_41_32</name>
    <dbReference type="NCBI Taxonomy" id="1974601"/>
    <lineage>
        <taxon>Bacteria</taxon>
        <taxon>Candidatus Kaiseribacteriota</taxon>
    </lineage>
</organism>
<proteinExistence type="predicted"/>
<accession>A0A2M8FE31</accession>
<reference evidence="3" key="1">
    <citation type="submission" date="2017-09" db="EMBL/GenBank/DDBJ databases">
        <title>Depth-based differentiation of microbial function through sediment-hosted aquifers and enrichment of novel symbionts in the deep terrestrial subsurface.</title>
        <authorList>
            <person name="Probst A.J."/>
            <person name="Ladd B."/>
            <person name="Jarett J.K."/>
            <person name="Geller-Mcgrath D.E."/>
            <person name="Sieber C.M.K."/>
            <person name="Emerson J.B."/>
            <person name="Anantharaman K."/>
            <person name="Thomas B.C."/>
            <person name="Malmstrom R."/>
            <person name="Stieglmeier M."/>
            <person name="Klingl A."/>
            <person name="Woyke T."/>
            <person name="Ryan C.M."/>
            <person name="Banfield J.F."/>
        </authorList>
    </citation>
    <scope>NUCLEOTIDE SEQUENCE [LARGE SCALE GENOMIC DNA]</scope>
</reference>
<keyword evidence="1" id="KW-0472">Membrane</keyword>
<sequence>MNILKPEQQLSDASANFSISNNKKKLVGLGALFILIMMIAVSIFFYFRGATLSRSELTNNNDYAQKEQGNTNDASQNNKTSKFFEKNGKMYLQDTNNLSLRNPLLFEKADPLTFRYITKFTGFDDKYLHFAEYDSNQKTYVAVSTELSSTELEMLRIFDPNVPITIKWTEPNKIDSKVLLFSGISESLLRAIDRSLVTVGTPTGELARVILKGTNPERSIHSTGNSLLIFTEKATYQAKTNEPVKEILDLGQKYTSYRSGDNIFYYFQNSSNAQTIYSYDLENQETKEVYVFTDRFITDSSRLLLSSDGNFLAIRVSKESHGDNELEASDIVLIDVNNGSATIVAKSNLTPIALSRDNSKIFAISVPYEGAPASRIQYFIKKANGLWQQEPLEMDTAGIVGQWITSPRGNYMAFTAETDSAVIPCELGLESQKTKNALRILNLSTLSVSTLETGFPLDNYTIGYWQSDESGFYFKKNTYALAKGESPFFECNNKMNANDNVIFSEKGKPQFIQIPR</sequence>
<dbReference type="InterPro" id="IPR011042">
    <property type="entry name" value="6-blade_b-propeller_TolB-like"/>
</dbReference>
<dbReference type="Gene3D" id="2.120.10.30">
    <property type="entry name" value="TolB, C-terminal domain"/>
    <property type="match status" value="1"/>
</dbReference>
<comment type="caution">
    <text evidence="2">The sequence shown here is derived from an EMBL/GenBank/DDBJ whole genome shotgun (WGS) entry which is preliminary data.</text>
</comment>
<dbReference type="EMBL" id="PFRD01000128">
    <property type="protein sequence ID" value="PJC55841.1"/>
    <property type="molecule type" value="Genomic_DNA"/>
</dbReference>
<evidence type="ECO:0000313" key="3">
    <source>
        <dbReference type="Proteomes" id="UP000230391"/>
    </source>
</evidence>
<evidence type="ECO:0000313" key="2">
    <source>
        <dbReference type="EMBL" id="PJC55841.1"/>
    </source>
</evidence>
<dbReference type="Proteomes" id="UP000230391">
    <property type="component" value="Unassembled WGS sequence"/>
</dbReference>
<dbReference type="AlphaFoldDB" id="A0A2M8FE31"/>
<gene>
    <name evidence="2" type="ORF">CO026_03520</name>
</gene>
<keyword evidence="1" id="KW-1133">Transmembrane helix</keyword>
<name>A0A2M8FE31_9BACT</name>
<protein>
    <submittedName>
        <fullName evidence="2">Uncharacterized protein</fullName>
    </submittedName>
</protein>
<keyword evidence="1" id="KW-0812">Transmembrane</keyword>
<dbReference type="SUPFAM" id="SSF82171">
    <property type="entry name" value="DPP6 N-terminal domain-like"/>
    <property type="match status" value="1"/>
</dbReference>
<feature type="transmembrane region" description="Helical" evidence="1">
    <location>
        <begin position="26"/>
        <end position="47"/>
    </location>
</feature>
<evidence type="ECO:0000256" key="1">
    <source>
        <dbReference type="SAM" id="Phobius"/>
    </source>
</evidence>